<dbReference type="RefSeq" id="WP_307493727.1">
    <property type="nucleotide sequence ID" value="NZ_JAUSVB010000004.1"/>
</dbReference>
<comment type="caution">
    <text evidence="2">The sequence shown here is derived from an EMBL/GenBank/DDBJ whole genome shotgun (WGS) entry which is preliminary data.</text>
</comment>
<name>A0ABU0EI08_9CELL</name>
<accession>A0ABU0EI08</accession>
<evidence type="ECO:0000256" key="1">
    <source>
        <dbReference type="SAM" id="SignalP"/>
    </source>
</evidence>
<gene>
    <name evidence="2" type="ORF">J2X26_003240</name>
</gene>
<evidence type="ECO:0008006" key="4">
    <source>
        <dbReference type="Google" id="ProtNLM"/>
    </source>
</evidence>
<proteinExistence type="predicted"/>
<reference evidence="2 3" key="1">
    <citation type="submission" date="2023-07" db="EMBL/GenBank/DDBJ databases">
        <title>Sorghum-associated microbial communities from plants grown in Nebraska, USA.</title>
        <authorList>
            <person name="Schachtman D."/>
        </authorList>
    </citation>
    <scope>NUCLEOTIDE SEQUENCE [LARGE SCALE GENOMIC DNA]</scope>
    <source>
        <strain evidence="2 3">BE332</strain>
    </source>
</reference>
<feature type="chain" id="PRO_5047296692" description="Secreted protein" evidence="1">
    <location>
        <begin position="25"/>
        <end position="71"/>
    </location>
</feature>
<evidence type="ECO:0000313" key="2">
    <source>
        <dbReference type="EMBL" id="MDQ0374913.1"/>
    </source>
</evidence>
<sequence length="71" mass="6790">MKRILAVGAIAALALLGSAASASAAPAEAACFGQVHKTVNAGGVAGFDNVGQLVQAVGGGSMKNATAKTFC</sequence>
<keyword evidence="1" id="KW-0732">Signal</keyword>
<organism evidence="2 3">
    <name type="scientific">Cellulomonas humilata</name>
    <dbReference type="NCBI Taxonomy" id="144055"/>
    <lineage>
        <taxon>Bacteria</taxon>
        <taxon>Bacillati</taxon>
        <taxon>Actinomycetota</taxon>
        <taxon>Actinomycetes</taxon>
        <taxon>Micrococcales</taxon>
        <taxon>Cellulomonadaceae</taxon>
        <taxon>Cellulomonas</taxon>
    </lineage>
</organism>
<feature type="signal peptide" evidence="1">
    <location>
        <begin position="1"/>
        <end position="24"/>
    </location>
</feature>
<protein>
    <recommendedName>
        <fullName evidence="4">Secreted protein</fullName>
    </recommendedName>
</protein>
<dbReference type="Proteomes" id="UP001239626">
    <property type="component" value="Unassembled WGS sequence"/>
</dbReference>
<evidence type="ECO:0000313" key="3">
    <source>
        <dbReference type="Proteomes" id="UP001239626"/>
    </source>
</evidence>
<dbReference type="EMBL" id="JAUSVB010000004">
    <property type="protein sequence ID" value="MDQ0374913.1"/>
    <property type="molecule type" value="Genomic_DNA"/>
</dbReference>
<keyword evidence="3" id="KW-1185">Reference proteome</keyword>